<evidence type="ECO:0000256" key="3">
    <source>
        <dbReference type="ARBA" id="ARBA00022552"/>
    </source>
</evidence>
<keyword evidence="2 5" id="KW-0690">Ribosome biogenesis</keyword>
<comment type="subunit">
    <text evidence="5">Binds ribosomal protein uS19.</text>
</comment>
<proteinExistence type="inferred from homology"/>
<dbReference type="SUPFAM" id="SSF50346">
    <property type="entry name" value="PRC-barrel domain"/>
    <property type="match status" value="1"/>
</dbReference>
<reference evidence="8 9" key="1">
    <citation type="submission" date="2019-11" db="EMBL/GenBank/DDBJ databases">
        <title>Whole-genome sequence of a the green, strictly anaerobic photosynthetic bacterium Heliobacillus mobilis DSM 6151.</title>
        <authorList>
            <person name="Kyndt J.A."/>
            <person name="Meyer T.E."/>
        </authorList>
    </citation>
    <scope>NUCLEOTIDE SEQUENCE [LARGE SCALE GENOMIC DNA]</scope>
    <source>
        <strain evidence="8 9">DSM 6151</strain>
    </source>
</reference>
<evidence type="ECO:0000313" key="9">
    <source>
        <dbReference type="Proteomes" id="UP000430670"/>
    </source>
</evidence>
<dbReference type="InterPro" id="IPR011033">
    <property type="entry name" value="PRC_barrel-like_sf"/>
</dbReference>
<dbReference type="Gene3D" id="2.30.30.240">
    <property type="entry name" value="PRC-barrel domain"/>
    <property type="match status" value="1"/>
</dbReference>
<dbReference type="EMBL" id="WNKU01000001">
    <property type="protein sequence ID" value="MTV47684.1"/>
    <property type="molecule type" value="Genomic_DNA"/>
</dbReference>
<dbReference type="GO" id="GO:0005737">
    <property type="term" value="C:cytoplasm"/>
    <property type="evidence" value="ECO:0007669"/>
    <property type="project" value="UniProtKB-SubCell"/>
</dbReference>
<comment type="subcellular location">
    <subcellularLocation>
        <location evidence="5">Cytoplasm</location>
    </subcellularLocation>
</comment>
<dbReference type="GO" id="GO:0006364">
    <property type="term" value="P:rRNA processing"/>
    <property type="evidence" value="ECO:0007669"/>
    <property type="project" value="UniProtKB-UniRule"/>
</dbReference>
<evidence type="ECO:0000256" key="2">
    <source>
        <dbReference type="ARBA" id="ARBA00022517"/>
    </source>
</evidence>
<dbReference type="RefSeq" id="WP_155474766.1">
    <property type="nucleotide sequence ID" value="NZ_WNKU01000001.1"/>
</dbReference>
<dbReference type="Gene3D" id="2.40.30.60">
    <property type="entry name" value="RimM"/>
    <property type="match status" value="1"/>
</dbReference>
<comment type="function">
    <text evidence="5">An accessory protein needed during the final step in the assembly of 30S ribosomal subunit, possibly for assembly of the head region. Essential for efficient processing of 16S rRNA. May be needed both before and after RbfA during the maturation of 16S rRNA. It has affinity for free ribosomal 30S subunits but not for 70S ribosomes.</text>
</comment>
<dbReference type="InterPro" id="IPR002676">
    <property type="entry name" value="RimM_N"/>
</dbReference>
<dbReference type="Proteomes" id="UP000430670">
    <property type="component" value="Unassembled WGS sequence"/>
</dbReference>
<dbReference type="HAMAP" id="MF_00014">
    <property type="entry name" value="Ribosome_mat_RimM"/>
    <property type="match status" value="1"/>
</dbReference>
<dbReference type="InterPro" id="IPR011961">
    <property type="entry name" value="RimM"/>
</dbReference>
<dbReference type="Pfam" id="PF01782">
    <property type="entry name" value="RimM"/>
    <property type="match status" value="1"/>
</dbReference>
<keyword evidence="4 5" id="KW-0143">Chaperone</keyword>
<organism evidence="8 9">
    <name type="scientific">Heliobacterium mobile</name>
    <name type="common">Heliobacillus mobilis</name>
    <dbReference type="NCBI Taxonomy" id="28064"/>
    <lineage>
        <taxon>Bacteria</taxon>
        <taxon>Bacillati</taxon>
        <taxon>Bacillota</taxon>
        <taxon>Clostridia</taxon>
        <taxon>Eubacteriales</taxon>
        <taxon>Heliobacteriaceae</taxon>
        <taxon>Heliobacterium</taxon>
    </lineage>
</organism>
<dbReference type="InterPro" id="IPR009000">
    <property type="entry name" value="Transl_B-barrel_sf"/>
</dbReference>
<dbReference type="PANTHER" id="PTHR33692">
    <property type="entry name" value="RIBOSOME MATURATION FACTOR RIMM"/>
    <property type="match status" value="1"/>
</dbReference>
<evidence type="ECO:0000313" key="8">
    <source>
        <dbReference type="EMBL" id="MTV47684.1"/>
    </source>
</evidence>
<gene>
    <name evidence="5 8" type="primary">rimM</name>
    <name evidence="8" type="ORF">GJ688_01645</name>
</gene>
<evidence type="ECO:0000256" key="1">
    <source>
        <dbReference type="ARBA" id="ARBA00022490"/>
    </source>
</evidence>
<comment type="caution">
    <text evidence="8">The sequence shown here is derived from an EMBL/GenBank/DDBJ whole genome shotgun (WGS) entry which is preliminary data.</text>
</comment>
<keyword evidence="1 5" id="KW-0963">Cytoplasm</keyword>
<protein>
    <recommendedName>
        <fullName evidence="5">Ribosome maturation factor RimM</fullName>
    </recommendedName>
</protein>
<evidence type="ECO:0000259" key="7">
    <source>
        <dbReference type="Pfam" id="PF24986"/>
    </source>
</evidence>
<dbReference type="InterPro" id="IPR036976">
    <property type="entry name" value="RimM_N_sf"/>
</dbReference>
<sequence length="172" mass="19561">MNKFVRVGQIINTQGVKGQVRVWPLTKDPARFMQLKRVYLEEKVPGCPDKLTINQSKAHRNVFLISFEEIQDMTTAEKLKEVYLTIPVEEVPPLEEGSYYHFQLEGLEVFTETGESLGLLRQIIETGSNDVYLVRSEDTGKEVLIPALKSVVLQVDLEKGRMTVQLPEGLLE</sequence>
<comment type="similarity">
    <text evidence="5">Belongs to the RimM family.</text>
</comment>
<keyword evidence="3 5" id="KW-0698">rRNA processing</keyword>
<evidence type="ECO:0000256" key="5">
    <source>
        <dbReference type="HAMAP-Rule" id="MF_00014"/>
    </source>
</evidence>
<feature type="domain" description="RimM N-terminal" evidence="6">
    <location>
        <begin position="7"/>
        <end position="89"/>
    </location>
</feature>
<dbReference type="AlphaFoldDB" id="A0A6I3SG31"/>
<dbReference type="NCBIfam" id="TIGR02273">
    <property type="entry name" value="16S_RimM"/>
    <property type="match status" value="1"/>
</dbReference>
<dbReference type="GO" id="GO:0042274">
    <property type="term" value="P:ribosomal small subunit biogenesis"/>
    <property type="evidence" value="ECO:0007669"/>
    <property type="project" value="UniProtKB-UniRule"/>
</dbReference>
<dbReference type="PANTHER" id="PTHR33692:SF1">
    <property type="entry name" value="RIBOSOME MATURATION FACTOR RIMM"/>
    <property type="match status" value="1"/>
</dbReference>
<dbReference type="GO" id="GO:0043022">
    <property type="term" value="F:ribosome binding"/>
    <property type="evidence" value="ECO:0007669"/>
    <property type="project" value="InterPro"/>
</dbReference>
<comment type="domain">
    <text evidence="5">The PRC barrel domain binds ribosomal protein uS19.</text>
</comment>
<accession>A0A6I3SG31</accession>
<dbReference type="Pfam" id="PF24986">
    <property type="entry name" value="PRC_RimM"/>
    <property type="match status" value="1"/>
</dbReference>
<evidence type="ECO:0000256" key="4">
    <source>
        <dbReference type="ARBA" id="ARBA00023186"/>
    </source>
</evidence>
<dbReference type="OrthoDB" id="9810331at2"/>
<keyword evidence="9" id="KW-1185">Reference proteome</keyword>
<dbReference type="SUPFAM" id="SSF50447">
    <property type="entry name" value="Translation proteins"/>
    <property type="match status" value="1"/>
</dbReference>
<evidence type="ECO:0000259" key="6">
    <source>
        <dbReference type="Pfam" id="PF01782"/>
    </source>
</evidence>
<feature type="domain" description="Ribosome maturation factor RimM PRC barrel" evidence="7">
    <location>
        <begin position="102"/>
        <end position="170"/>
    </location>
</feature>
<name>A0A6I3SG31_HELMO</name>
<dbReference type="GO" id="GO:0005840">
    <property type="term" value="C:ribosome"/>
    <property type="evidence" value="ECO:0007669"/>
    <property type="project" value="InterPro"/>
</dbReference>
<dbReference type="InterPro" id="IPR056792">
    <property type="entry name" value="PRC_RimM"/>
</dbReference>